<dbReference type="InterPro" id="IPR001202">
    <property type="entry name" value="WW_dom"/>
</dbReference>
<evidence type="ECO:0000313" key="3">
    <source>
        <dbReference type="EMBL" id="KAF1940990.1"/>
    </source>
</evidence>
<protein>
    <recommendedName>
        <fullName evidence="2">WW domain-containing protein</fullName>
    </recommendedName>
</protein>
<sequence length="209" mass="23857">MSFDAYIQRADQYITKKIHKFEQQKRGNRSPPRANGYSQMPSQSSHSSHSVHDYLQGPSSCHTPPLQLYGHAPPPPLPKGWAQEYDSQSQRWYYVERVTGRAEWILPTHTPPPHRAFTFQQPQSPLQHHEENRAKRRARAISQPQRPSSSSSGQFLDARRNEGRHGASTSPHQRLPPGAHLDMRTGQVVTDMFPEGQSQALWAREVGRI</sequence>
<dbReference type="InterPro" id="IPR036020">
    <property type="entry name" value="WW_dom_sf"/>
</dbReference>
<feature type="region of interest" description="Disordered" evidence="1">
    <location>
        <begin position="105"/>
        <end position="180"/>
    </location>
</feature>
<name>A0A6A5SMS1_9PLEO</name>
<feature type="compositionally biased region" description="Low complexity" evidence="1">
    <location>
        <begin position="38"/>
        <end position="48"/>
    </location>
</feature>
<dbReference type="OrthoDB" id="2444812at2759"/>
<feature type="region of interest" description="Disordered" evidence="1">
    <location>
        <begin position="20"/>
        <end position="83"/>
    </location>
</feature>
<dbReference type="AlphaFoldDB" id="A0A6A5SMS1"/>
<dbReference type="Gene3D" id="2.20.70.10">
    <property type="match status" value="1"/>
</dbReference>
<feature type="compositionally biased region" description="Low complexity" evidence="1">
    <location>
        <begin position="142"/>
        <end position="152"/>
    </location>
</feature>
<proteinExistence type="predicted"/>
<dbReference type="EMBL" id="ML976054">
    <property type="protein sequence ID" value="KAF1940990.1"/>
    <property type="molecule type" value="Genomic_DNA"/>
</dbReference>
<dbReference type="SUPFAM" id="SSF51045">
    <property type="entry name" value="WW domain"/>
    <property type="match status" value="1"/>
</dbReference>
<reference evidence="3" key="1">
    <citation type="journal article" date="2020" name="Stud. Mycol.">
        <title>101 Dothideomycetes genomes: a test case for predicting lifestyles and emergence of pathogens.</title>
        <authorList>
            <person name="Haridas S."/>
            <person name="Albert R."/>
            <person name="Binder M."/>
            <person name="Bloem J."/>
            <person name="Labutti K."/>
            <person name="Salamov A."/>
            <person name="Andreopoulos B."/>
            <person name="Baker S."/>
            <person name="Barry K."/>
            <person name="Bills G."/>
            <person name="Bluhm B."/>
            <person name="Cannon C."/>
            <person name="Castanera R."/>
            <person name="Culley D."/>
            <person name="Daum C."/>
            <person name="Ezra D."/>
            <person name="Gonzalez J."/>
            <person name="Henrissat B."/>
            <person name="Kuo A."/>
            <person name="Liang C."/>
            <person name="Lipzen A."/>
            <person name="Lutzoni F."/>
            <person name="Magnuson J."/>
            <person name="Mondo S."/>
            <person name="Nolan M."/>
            <person name="Ohm R."/>
            <person name="Pangilinan J."/>
            <person name="Park H.-J."/>
            <person name="Ramirez L."/>
            <person name="Alfaro M."/>
            <person name="Sun H."/>
            <person name="Tritt A."/>
            <person name="Yoshinaga Y."/>
            <person name="Zwiers L.-H."/>
            <person name="Turgeon B."/>
            <person name="Goodwin S."/>
            <person name="Spatafora J."/>
            <person name="Crous P."/>
            <person name="Grigoriev I."/>
        </authorList>
    </citation>
    <scope>NUCLEOTIDE SEQUENCE</scope>
    <source>
        <strain evidence="3">CBS 161.51</strain>
    </source>
</reference>
<keyword evidence="4" id="KW-1185">Reference proteome</keyword>
<evidence type="ECO:0000256" key="1">
    <source>
        <dbReference type="SAM" id="MobiDB-lite"/>
    </source>
</evidence>
<evidence type="ECO:0000259" key="2">
    <source>
        <dbReference type="PROSITE" id="PS50020"/>
    </source>
</evidence>
<dbReference type="Proteomes" id="UP000800038">
    <property type="component" value="Unassembled WGS sequence"/>
</dbReference>
<feature type="domain" description="WW" evidence="2">
    <location>
        <begin position="75"/>
        <end position="109"/>
    </location>
</feature>
<evidence type="ECO:0000313" key="4">
    <source>
        <dbReference type="Proteomes" id="UP000800038"/>
    </source>
</evidence>
<organism evidence="3 4">
    <name type="scientific">Clathrospora elynae</name>
    <dbReference type="NCBI Taxonomy" id="706981"/>
    <lineage>
        <taxon>Eukaryota</taxon>
        <taxon>Fungi</taxon>
        <taxon>Dikarya</taxon>
        <taxon>Ascomycota</taxon>
        <taxon>Pezizomycotina</taxon>
        <taxon>Dothideomycetes</taxon>
        <taxon>Pleosporomycetidae</taxon>
        <taxon>Pleosporales</taxon>
        <taxon>Diademaceae</taxon>
        <taxon>Clathrospora</taxon>
    </lineage>
</organism>
<dbReference type="PROSITE" id="PS50020">
    <property type="entry name" value="WW_DOMAIN_2"/>
    <property type="match status" value="1"/>
</dbReference>
<gene>
    <name evidence="3" type="ORF">EJ02DRAFT_211915</name>
</gene>
<accession>A0A6A5SMS1</accession>